<evidence type="ECO:0000256" key="1">
    <source>
        <dbReference type="SAM" id="MobiDB-lite"/>
    </source>
</evidence>
<feature type="region of interest" description="Disordered" evidence="1">
    <location>
        <begin position="1"/>
        <end position="29"/>
    </location>
</feature>
<dbReference type="AlphaFoldDB" id="A0A150S293"/>
<sequence length="79" mass="8450">MRPASTAPCSRQNAANSRSSRASLQQRLEDAAHAGELHGALDRRVGERLAGLLGVLPIERAHLVARGMHGFCNDTCGRC</sequence>
<evidence type="ECO:0000313" key="2">
    <source>
        <dbReference type="EMBL" id="KYF87101.1"/>
    </source>
</evidence>
<name>A0A150S293_SORCE</name>
<gene>
    <name evidence="2" type="ORF">BE18_23215</name>
</gene>
<accession>A0A150S293</accession>
<protein>
    <submittedName>
        <fullName evidence="2">Uncharacterized protein</fullName>
    </submittedName>
</protein>
<comment type="caution">
    <text evidence="2">The sequence shown here is derived from an EMBL/GenBank/DDBJ whole genome shotgun (WGS) entry which is preliminary data.</text>
</comment>
<organism evidence="2 3">
    <name type="scientific">Sorangium cellulosum</name>
    <name type="common">Polyangium cellulosum</name>
    <dbReference type="NCBI Taxonomy" id="56"/>
    <lineage>
        <taxon>Bacteria</taxon>
        <taxon>Pseudomonadati</taxon>
        <taxon>Myxococcota</taxon>
        <taxon>Polyangia</taxon>
        <taxon>Polyangiales</taxon>
        <taxon>Polyangiaceae</taxon>
        <taxon>Sorangium</taxon>
    </lineage>
</organism>
<dbReference type="EMBL" id="JEMC01002491">
    <property type="protein sequence ID" value="KYF87101.1"/>
    <property type="molecule type" value="Genomic_DNA"/>
</dbReference>
<proteinExistence type="predicted"/>
<reference evidence="2 3" key="1">
    <citation type="submission" date="2014-02" db="EMBL/GenBank/DDBJ databases">
        <title>The small core and large imbalanced accessory genome model reveals a collaborative survival strategy of Sorangium cellulosum strains in nature.</title>
        <authorList>
            <person name="Han K."/>
            <person name="Peng R."/>
            <person name="Blom J."/>
            <person name="Li Y.-Z."/>
        </authorList>
    </citation>
    <scope>NUCLEOTIDE SEQUENCE [LARGE SCALE GENOMIC DNA]</scope>
    <source>
        <strain evidence="2 3">So0149</strain>
    </source>
</reference>
<feature type="compositionally biased region" description="Low complexity" evidence="1">
    <location>
        <begin position="10"/>
        <end position="26"/>
    </location>
</feature>
<evidence type="ECO:0000313" key="3">
    <source>
        <dbReference type="Proteomes" id="UP000075515"/>
    </source>
</evidence>
<dbReference type="Proteomes" id="UP000075515">
    <property type="component" value="Unassembled WGS sequence"/>
</dbReference>